<name>A0ABP5D5I4_9ACTN</name>
<dbReference type="Pfam" id="PF08241">
    <property type="entry name" value="Methyltransf_11"/>
    <property type="match status" value="1"/>
</dbReference>
<dbReference type="InterPro" id="IPR029063">
    <property type="entry name" value="SAM-dependent_MTases_sf"/>
</dbReference>
<dbReference type="Gene3D" id="3.40.50.150">
    <property type="entry name" value="Vaccinia Virus protein VP39"/>
    <property type="match status" value="1"/>
</dbReference>
<evidence type="ECO:0000259" key="1">
    <source>
        <dbReference type="Pfam" id="PF08241"/>
    </source>
</evidence>
<dbReference type="CDD" id="cd02440">
    <property type="entry name" value="AdoMet_MTases"/>
    <property type="match status" value="1"/>
</dbReference>
<sequence length="251" mass="26380">MSFEVAARAYDRYMGRFSQPLAAEFLAWAGGGDGPPVLDVGCGPGALTTRLVEAHGAEQVSAVDPSEAFVGAIRERLPGTDVVVAAAERLPFGDGTFGAAYAQLVVHFMAEPVAGLAEMGRVVRPGGTVAACVWDFAEGSPIGPFWDAAHELDPSVRVEAGRPGTGPGQLVAMARDAGFDDLGDALLGVTVPMATFEEWWEPFTLGVGPAGDHVARLSPGARERLRDACRRRLPDPPFDVVARAWAVRATV</sequence>
<proteinExistence type="predicted"/>
<evidence type="ECO:0000313" key="2">
    <source>
        <dbReference type="EMBL" id="GAA1973846.1"/>
    </source>
</evidence>
<dbReference type="RefSeq" id="WP_344047760.1">
    <property type="nucleotide sequence ID" value="NZ_BAAAPB010000005.1"/>
</dbReference>
<organism evidence="2 3">
    <name type="scientific">Nocardioides panacihumi</name>
    <dbReference type="NCBI Taxonomy" id="400774"/>
    <lineage>
        <taxon>Bacteria</taxon>
        <taxon>Bacillati</taxon>
        <taxon>Actinomycetota</taxon>
        <taxon>Actinomycetes</taxon>
        <taxon>Propionibacteriales</taxon>
        <taxon>Nocardioidaceae</taxon>
        <taxon>Nocardioides</taxon>
    </lineage>
</organism>
<keyword evidence="2" id="KW-0808">Transferase</keyword>
<keyword evidence="2" id="KW-0489">Methyltransferase</keyword>
<keyword evidence="3" id="KW-1185">Reference proteome</keyword>
<dbReference type="PANTHER" id="PTHR42912">
    <property type="entry name" value="METHYLTRANSFERASE"/>
    <property type="match status" value="1"/>
</dbReference>
<dbReference type="InterPro" id="IPR013216">
    <property type="entry name" value="Methyltransf_11"/>
</dbReference>
<feature type="domain" description="Methyltransferase type 11" evidence="1">
    <location>
        <begin position="38"/>
        <end position="130"/>
    </location>
</feature>
<gene>
    <name evidence="2" type="ORF">GCM10009798_38840</name>
</gene>
<protein>
    <submittedName>
        <fullName evidence="2">Class I SAM-dependent methyltransferase</fullName>
    </submittedName>
</protein>
<accession>A0ABP5D5I4</accession>
<dbReference type="GO" id="GO:0032259">
    <property type="term" value="P:methylation"/>
    <property type="evidence" value="ECO:0007669"/>
    <property type="project" value="UniProtKB-KW"/>
</dbReference>
<evidence type="ECO:0000313" key="3">
    <source>
        <dbReference type="Proteomes" id="UP001500571"/>
    </source>
</evidence>
<comment type="caution">
    <text evidence="2">The sequence shown here is derived from an EMBL/GenBank/DDBJ whole genome shotgun (WGS) entry which is preliminary data.</text>
</comment>
<dbReference type="Proteomes" id="UP001500571">
    <property type="component" value="Unassembled WGS sequence"/>
</dbReference>
<reference evidence="3" key="1">
    <citation type="journal article" date="2019" name="Int. J. Syst. Evol. Microbiol.">
        <title>The Global Catalogue of Microorganisms (GCM) 10K type strain sequencing project: providing services to taxonomists for standard genome sequencing and annotation.</title>
        <authorList>
            <consortium name="The Broad Institute Genomics Platform"/>
            <consortium name="The Broad Institute Genome Sequencing Center for Infectious Disease"/>
            <person name="Wu L."/>
            <person name="Ma J."/>
        </authorList>
    </citation>
    <scope>NUCLEOTIDE SEQUENCE [LARGE SCALE GENOMIC DNA]</scope>
    <source>
        <strain evidence="3">JCM 15309</strain>
    </source>
</reference>
<dbReference type="InterPro" id="IPR050508">
    <property type="entry name" value="Methyltransf_Superfamily"/>
</dbReference>
<dbReference type="EMBL" id="BAAAPB010000005">
    <property type="protein sequence ID" value="GAA1973846.1"/>
    <property type="molecule type" value="Genomic_DNA"/>
</dbReference>
<dbReference type="SUPFAM" id="SSF53335">
    <property type="entry name" value="S-adenosyl-L-methionine-dependent methyltransferases"/>
    <property type="match status" value="1"/>
</dbReference>
<dbReference type="GO" id="GO:0008168">
    <property type="term" value="F:methyltransferase activity"/>
    <property type="evidence" value="ECO:0007669"/>
    <property type="project" value="UniProtKB-KW"/>
</dbReference>